<reference evidence="2 3" key="1">
    <citation type="journal article" date="2020" name="Biotechnol. Biofuels">
        <title>New insights from the biogas microbiome by comprehensive genome-resolved metagenomics of nearly 1600 species originating from multiple anaerobic digesters.</title>
        <authorList>
            <person name="Campanaro S."/>
            <person name="Treu L."/>
            <person name="Rodriguez-R L.M."/>
            <person name="Kovalovszki A."/>
            <person name="Ziels R.M."/>
            <person name="Maus I."/>
            <person name="Zhu X."/>
            <person name="Kougias P.G."/>
            <person name="Basile A."/>
            <person name="Luo G."/>
            <person name="Schluter A."/>
            <person name="Konstantinidis K.T."/>
            <person name="Angelidaki I."/>
        </authorList>
    </citation>
    <scope>NUCLEOTIDE SEQUENCE [LARGE SCALE GENOMIC DNA]</scope>
    <source>
        <strain evidence="2">AS22ysBPME_79</strain>
    </source>
</reference>
<dbReference type="SUPFAM" id="SSF51569">
    <property type="entry name" value="Aldolase"/>
    <property type="match status" value="1"/>
</dbReference>
<organism evidence="2 3">
    <name type="scientific">Candidatus Iainarchaeum sp</name>
    <dbReference type="NCBI Taxonomy" id="3101447"/>
    <lineage>
        <taxon>Archaea</taxon>
        <taxon>Candidatus Iainarchaeota</taxon>
        <taxon>Candidatus Iainarchaeia</taxon>
        <taxon>Candidatus Iainarchaeales</taxon>
        <taxon>Candidatus Iainarchaeaceae</taxon>
        <taxon>Candidatus Iainarchaeum</taxon>
    </lineage>
</organism>
<dbReference type="InterPro" id="IPR002220">
    <property type="entry name" value="DapA-like"/>
</dbReference>
<dbReference type="SMART" id="SM01130">
    <property type="entry name" value="DHDPS"/>
    <property type="match status" value="1"/>
</dbReference>
<evidence type="ECO:0000313" key="2">
    <source>
        <dbReference type="EMBL" id="NMA44364.1"/>
    </source>
</evidence>
<dbReference type="GO" id="GO:0005829">
    <property type="term" value="C:cytosol"/>
    <property type="evidence" value="ECO:0007669"/>
    <property type="project" value="TreeGrafter"/>
</dbReference>
<dbReference type="PIRSF" id="PIRSF001365">
    <property type="entry name" value="DHDPS"/>
    <property type="match status" value="1"/>
</dbReference>
<dbReference type="PANTHER" id="PTHR42849:SF1">
    <property type="entry name" value="N-ACETYLNEURAMINATE LYASE"/>
    <property type="match status" value="1"/>
</dbReference>
<dbReference type="GO" id="GO:0019262">
    <property type="term" value="P:N-acetylneuraminate catabolic process"/>
    <property type="evidence" value="ECO:0007669"/>
    <property type="project" value="TreeGrafter"/>
</dbReference>
<accession>A0A7K4BYM3</accession>
<sequence>MWLERKQKPNQKSKQKSLSVGNIKGLIVPLVTPLNEDLSIDFISLKTHISWLLNRGVRNFFLFSSFSEYDFISFEEKKQIINYVEREFSKKATIIVGCFGESSEQIIEQVLFAEKHADFCVINVPFSGLTNEIFFMDFFEELFNRTKSNIFIYNNPFLFKRNVPMVAFDKIAGWERIVGFIDASRNIDYFKSLSNYSQVVKIYQEPDELFYDSMNLNCSGIVPFLANIYPKFFLESIKEIDSLDYISTIKKNSSFLSFIREYFPMRSRIQLIKYYLSGKGITQSFFYPEIGELSEEQKEKIDSLMKQKVLA</sequence>
<evidence type="ECO:0000256" key="1">
    <source>
        <dbReference type="PIRSR" id="PIRSR001365-2"/>
    </source>
</evidence>
<dbReference type="Gene3D" id="3.20.20.70">
    <property type="entry name" value="Aldolase class I"/>
    <property type="match status" value="1"/>
</dbReference>
<dbReference type="CDD" id="cd00408">
    <property type="entry name" value="DHDPS-like"/>
    <property type="match status" value="1"/>
</dbReference>
<dbReference type="PANTHER" id="PTHR42849">
    <property type="entry name" value="N-ACETYLNEURAMINATE LYASE"/>
    <property type="match status" value="1"/>
</dbReference>
<gene>
    <name evidence="2" type="ORF">GX950_00935</name>
</gene>
<proteinExistence type="predicted"/>
<dbReference type="AlphaFoldDB" id="A0A7K4BYM3"/>
<dbReference type="Pfam" id="PF00701">
    <property type="entry name" value="DHDPS"/>
    <property type="match status" value="1"/>
</dbReference>
<evidence type="ECO:0000313" key="3">
    <source>
        <dbReference type="Proteomes" id="UP000526302"/>
    </source>
</evidence>
<protein>
    <submittedName>
        <fullName evidence="2">Dihydrodipicolinate synthase family protein</fullName>
    </submittedName>
</protein>
<dbReference type="EMBL" id="JAAZKV010000007">
    <property type="protein sequence ID" value="NMA44364.1"/>
    <property type="molecule type" value="Genomic_DNA"/>
</dbReference>
<dbReference type="InterPro" id="IPR013785">
    <property type="entry name" value="Aldolase_TIM"/>
</dbReference>
<feature type="binding site" evidence="1">
    <location>
        <position position="222"/>
    </location>
    <ligand>
        <name>pyruvate</name>
        <dbReference type="ChEBI" id="CHEBI:15361"/>
    </ligand>
</feature>
<comment type="caution">
    <text evidence="2">The sequence shown here is derived from an EMBL/GenBank/DDBJ whole genome shotgun (WGS) entry which is preliminary data.</text>
</comment>
<dbReference type="GO" id="GO:0008675">
    <property type="term" value="F:2-dehydro-3-deoxy-phosphogluconate aldolase activity"/>
    <property type="evidence" value="ECO:0007669"/>
    <property type="project" value="UniProtKB-ARBA"/>
</dbReference>
<dbReference type="Proteomes" id="UP000526302">
    <property type="component" value="Unassembled WGS sequence"/>
</dbReference>
<dbReference type="GO" id="GO:0008747">
    <property type="term" value="F:N-acetylneuraminate lyase activity"/>
    <property type="evidence" value="ECO:0007669"/>
    <property type="project" value="TreeGrafter"/>
</dbReference>
<name>A0A7K4BYM3_9ARCH</name>